<dbReference type="PANTHER" id="PTHR38477">
    <property type="entry name" value="HYPOTHETICAL EXPORTED PROTEIN"/>
    <property type="match status" value="1"/>
</dbReference>
<keyword evidence="1" id="KW-0732">Signal</keyword>
<comment type="caution">
    <text evidence="2">The sequence shown here is derived from an EMBL/GenBank/DDBJ whole genome shotgun (WGS) entry which is preliminary data.</text>
</comment>
<gene>
    <name evidence="2" type="ORF">EA655_11325</name>
</gene>
<organism evidence="2 3">
    <name type="scientific">Pseudoxanthomonas winnipegensis</name>
    <dbReference type="NCBI Taxonomy" id="2480810"/>
    <lineage>
        <taxon>Bacteria</taxon>
        <taxon>Pseudomonadati</taxon>
        <taxon>Pseudomonadota</taxon>
        <taxon>Gammaproteobacteria</taxon>
        <taxon>Lysobacterales</taxon>
        <taxon>Lysobacteraceae</taxon>
        <taxon>Pseudoxanthomonas</taxon>
    </lineage>
</organism>
<dbReference type="OrthoDB" id="9815195at2"/>
<sequence>MCQQKGVLFMKYIMLLLLCVSPFANAITAKELVKSTGMKKQTATNVVNAIACGKRFNRQSPDVMMVADMNLASYQKRFFAIDMKTGKLLINDYVTHGRGSDPDRTGVPSLFSNEPNSMQTSLGLYRVSEDYYSEKMAKEARKLDGLMIGWNNNARIRGVVFHPANYVASGYVGRSEGCPAVRQGVFDALEEHGLDNAMLWVDGPEEGLAEDVASCAASAKYMRYQAPPKEEPKPLVGTICRDTYTFDFKLKPSTFDWGMA</sequence>
<feature type="chain" id="PRO_5020677073" description="L,D-transpeptidase catalytic domain" evidence="1">
    <location>
        <begin position="27"/>
        <end position="260"/>
    </location>
</feature>
<dbReference type="Proteomes" id="UP000294164">
    <property type="component" value="Unassembled WGS sequence"/>
</dbReference>
<evidence type="ECO:0000256" key="1">
    <source>
        <dbReference type="SAM" id="SignalP"/>
    </source>
</evidence>
<dbReference type="Pfam" id="PF13645">
    <property type="entry name" value="YkuD_2"/>
    <property type="match status" value="1"/>
</dbReference>
<dbReference type="InterPro" id="IPR032676">
    <property type="entry name" value="YkuD_2"/>
</dbReference>
<evidence type="ECO:0008006" key="4">
    <source>
        <dbReference type="Google" id="ProtNLM"/>
    </source>
</evidence>
<name>A0A4Q8M4E8_9GAMM</name>
<feature type="signal peptide" evidence="1">
    <location>
        <begin position="1"/>
        <end position="26"/>
    </location>
</feature>
<accession>A0A4Q8M4E8</accession>
<dbReference type="EMBL" id="SHMG01000006">
    <property type="protein sequence ID" value="TAA41525.1"/>
    <property type="molecule type" value="Genomic_DNA"/>
</dbReference>
<dbReference type="AlphaFoldDB" id="A0A4Q8M4E8"/>
<dbReference type="PANTHER" id="PTHR38477:SF1">
    <property type="entry name" value="MUREIN L,D-TRANSPEPTIDASE CATALYTIC DOMAIN FAMILY PROTEIN"/>
    <property type="match status" value="1"/>
</dbReference>
<protein>
    <recommendedName>
        <fullName evidence="4">L,D-transpeptidase catalytic domain</fullName>
    </recommendedName>
</protein>
<reference evidence="2 3" key="1">
    <citation type="submission" date="2019-02" db="EMBL/GenBank/DDBJ databases">
        <title>WGS of Pseudoxanthomonas species novum from clinical isolates.</title>
        <authorList>
            <person name="Bernier A.-M."/>
            <person name="Bernard K."/>
            <person name="Vachon A."/>
        </authorList>
    </citation>
    <scope>NUCLEOTIDE SEQUENCE [LARGE SCALE GENOMIC DNA]</scope>
    <source>
        <strain evidence="2 3">NML130969</strain>
    </source>
</reference>
<proteinExistence type="predicted"/>
<evidence type="ECO:0000313" key="2">
    <source>
        <dbReference type="EMBL" id="TAA41525.1"/>
    </source>
</evidence>
<evidence type="ECO:0000313" key="3">
    <source>
        <dbReference type="Proteomes" id="UP000294164"/>
    </source>
</evidence>